<evidence type="ECO:0000313" key="2">
    <source>
        <dbReference type="Proteomes" id="UP000054567"/>
    </source>
</evidence>
<gene>
    <name evidence="1" type="ORF">CPAG_01338</name>
</gene>
<dbReference type="Proteomes" id="UP000054567">
    <property type="component" value="Unassembled WGS sequence"/>
</dbReference>
<protein>
    <submittedName>
        <fullName evidence="1">Uncharacterized protein</fullName>
    </submittedName>
</protein>
<accession>A0A0J6EWP5</accession>
<reference evidence="2" key="2">
    <citation type="journal article" date="2009" name="Genome Res.">
        <title>Comparative genomic analyses of the human fungal pathogens Coccidioides and their relatives.</title>
        <authorList>
            <person name="Sharpton T.J."/>
            <person name="Stajich J.E."/>
            <person name="Rounsley S.D."/>
            <person name="Gardner M.J."/>
            <person name="Wortman J.R."/>
            <person name="Jordar V.S."/>
            <person name="Maiti R."/>
            <person name="Kodira C.D."/>
            <person name="Neafsey D.E."/>
            <person name="Zeng Q."/>
            <person name="Hung C.-Y."/>
            <person name="McMahan C."/>
            <person name="Muszewska A."/>
            <person name="Grynberg M."/>
            <person name="Mandel M.A."/>
            <person name="Kellner E.M."/>
            <person name="Barker B.M."/>
            <person name="Galgiani J.N."/>
            <person name="Orbach M.J."/>
            <person name="Kirkland T.N."/>
            <person name="Cole G.T."/>
            <person name="Henn M.R."/>
            <person name="Birren B.W."/>
            <person name="Taylor J.W."/>
        </authorList>
    </citation>
    <scope>NUCLEOTIDE SEQUENCE [LARGE SCALE GENOMIC DNA]</scope>
    <source>
        <strain evidence="2">RMSCC 3488</strain>
    </source>
</reference>
<sequence length="151" mass="17076">MQMQTRLFEKFLSLAEYASYFLNKALGAIAARGRDAKQPTVFGVSTKSKQKPRNRITIISSSAPSELSTSERAIPVHSAWVSPTNSDLPGRKYCPVVSVDFHASPTREPRVCLVPASRRYKKKAGRFTHKRWNHAEKEKDFLTPAKLRDRS</sequence>
<reference evidence="1 2" key="1">
    <citation type="submission" date="2007-06" db="EMBL/GenBank/DDBJ databases">
        <title>The Genome Sequence of Coccidioides posadasii RMSCC_3488.</title>
        <authorList>
            <consortium name="Coccidioides Genome Resources Consortium"/>
            <consortium name="The Broad Institute Genome Sequencing Platform"/>
            <person name="Henn M.R."/>
            <person name="Sykes S."/>
            <person name="Young S."/>
            <person name="Jaffe D."/>
            <person name="Berlin A."/>
            <person name="Alvarez P."/>
            <person name="Butler J."/>
            <person name="Gnerre S."/>
            <person name="Grabherr M."/>
            <person name="Mauceli E."/>
            <person name="Brockman W."/>
            <person name="Kodira C."/>
            <person name="Alvarado L."/>
            <person name="Zeng Q."/>
            <person name="Crawford M."/>
            <person name="Antoine C."/>
            <person name="Devon K."/>
            <person name="Galgiani J."/>
            <person name="Orsborn K."/>
            <person name="Lewis M.L."/>
            <person name="Nusbaum C."/>
            <person name="Galagan J."/>
            <person name="Birren B."/>
        </authorList>
    </citation>
    <scope>NUCLEOTIDE SEQUENCE [LARGE SCALE GENOMIC DNA]</scope>
    <source>
        <strain evidence="1 2">RMSCC 3488</strain>
    </source>
</reference>
<dbReference type="VEuPathDB" id="FungiDB:CPAG_01338"/>
<reference evidence="2" key="3">
    <citation type="journal article" date="2010" name="Genome Res.">
        <title>Population genomic sequencing of Coccidioides fungi reveals recent hybridization and transposon control.</title>
        <authorList>
            <person name="Neafsey D.E."/>
            <person name="Barker B.M."/>
            <person name="Sharpton T.J."/>
            <person name="Stajich J.E."/>
            <person name="Park D.J."/>
            <person name="Whiston E."/>
            <person name="Hung C.-Y."/>
            <person name="McMahan C."/>
            <person name="White J."/>
            <person name="Sykes S."/>
            <person name="Heiman D."/>
            <person name="Young S."/>
            <person name="Zeng Q."/>
            <person name="Abouelleil A."/>
            <person name="Aftuck L."/>
            <person name="Bessette D."/>
            <person name="Brown A."/>
            <person name="FitzGerald M."/>
            <person name="Lui A."/>
            <person name="Macdonald J.P."/>
            <person name="Priest M."/>
            <person name="Orbach M.J."/>
            <person name="Galgiani J.N."/>
            <person name="Kirkland T.N."/>
            <person name="Cole G.T."/>
            <person name="Birren B.W."/>
            <person name="Henn M.R."/>
            <person name="Taylor J.W."/>
            <person name="Rounsley S.D."/>
        </authorList>
    </citation>
    <scope>NUCLEOTIDE SEQUENCE [LARGE SCALE GENOMIC DNA]</scope>
    <source>
        <strain evidence="2">RMSCC 3488</strain>
    </source>
</reference>
<name>A0A0J6EWP5_COCPO</name>
<dbReference type="AlphaFoldDB" id="A0A0J6EWP5"/>
<dbReference type="EMBL" id="DS268109">
    <property type="protein sequence ID" value="KMM64986.1"/>
    <property type="molecule type" value="Genomic_DNA"/>
</dbReference>
<proteinExistence type="predicted"/>
<evidence type="ECO:0000313" key="1">
    <source>
        <dbReference type="EMBL" id="KMM64986.1"/>
    </source>
</evidence>
<organism evidence="1 2">
    <name type="scientific">Coccidioides posadasii RMSCC 3488</name>
    <dbReference type="NCBI Taxonomy" id="454284"/>
    <lineage>
        <taxon>Eukaryota</taxon>
        <taxon>Fungi</taxon>
        <taxon>Dikarya</taxon>
        <taxon>Ascomycota</taxon>
        <taxon>Pezizomycotina</taxon>
        <taxon>Eurotiomycetes</taxon>
        <taxon>Eurotiomycetidae</taxon>
        <taxon>Onygenales</taxon>
        <taxon>Onygenaceae</taxon>
        <taxon>Coccidioides</taxon>
    </lineage>
</organism>